<evidence type="ECO:0000313" key="2">
    <source>
        <dbReference type="EMBL" id="KAJ1080955.1"/>
    </source>
</evidence>
<dbReference type="AlphaFoldDB" id="A0AAV7KPL4"/>
<evidence type="ECO:0000256" key="1">
    <source>
        <dbReference type="SAM" id="SignalP"/>
    </source>
</evidence>
<proteinExistence type="predicted"/>
<evidence type="ECO:0000313" key="3">
    <source>
        <dbReference type="Proteomes" id="UP001066276"/>
    </source>
</evidence>
<name>A0AAV7KPL4_PLEWA</name>
<gene>
    <name evidence="2" type="ORF">NDU88_001143</name>
</gene>
<organism evidence="2 3">
    <name type="scientific">Pleurodeles waltl</name>
    <name type="common">Iberian ribbed newt</name>
    <dbReference type="NCBI Taxonomy" id="8319"/>
    <lineage>
        <taxon>Eukaryota</taxon>
        <taxon>Metazoa</taxon>
        <taxon>Chordata</taxon>
        <taxon>Craniata</taxon>
        <taxon>Vertebrata</taxon>
        <taxon>Euteleostomi</taxon>
        <taxon>Amphibia</taxon>
        <taxon>Batrachia</taxon>
        <taxon>Caudata</taxon>
        <taxon>Salamandroidea</taxon>
        <taxon>Salamandridae</taxon>
        <taxon>Pleurodelinae</taxon>
        <taxon>Pleurodeles</taxon>
    </lineage>
</organism>
<sequence>MECLSPEAVFMYLFFLISTALTKINPEVARAHFAHKGVTRCTSGHFIGTTSSPHNLLPIKGAFFEDPSCDFPPPGSRADRRDALTFAPVPARLWSARASFP</sequence>
<dbReference type="Proteomes" id="UP001066276">
    <property type="component" value="Chromosome 12"/>
</dbReference>
<feature type="chain" id="PRO_5043395237" description="Secreted protein" evidence="1">
    <location>
        <begin position="23"/>
        <end position="101"/>
    </location>
</feature>
<reference evidence="2" key="1">
    <citation type="journal article" date="2022" name="bioRxiv">
        <title>Sequencing and chromosome-scale assembly of the giantPleurodeles waltlgenome.</title>
        <authorList>
            <person name="Brown T."/>
            <person name="Elewa A."/>
            <person name="Iarovenko S."/>
            <person name="Subramanian E."/>
            <person name="Araus A.J."/>
            <person name="Petzold A."/>
            <person name="Susuki M."/>
            <person name="Suzuki K.-i.T."/>
            <person name="Hayashi T."/>
            <person name="Toyoda A."/>
            <person name="Oliveira C."/>
            <person name="Osipova E."/>
            <person name="Leigh N.D."/>
            <person name="Simon A."/>
            <person name="Yun M.H."/>
        </authorList>
    </citation>
    <scope>NUCLEOTIDE SEQUENCE</scope>
    <source>
        <strain evidence="2">20211129_DDA</strain>
        <tissue evidence="2">Liver</tissue>
    </source>
</reference>
<accession>A0AAV7KPL4</accession>
<dbReference type="EMBL" id="JANPWB010000016">
    <property type="protein sequence ID" value="KAJ1080955.1"/>
    <property type="molecule type" value="Genomic_DNA"/>
</dbReference>
<feature type="signal peptide" evidence="1">
    <location>
        <begin position="1"/>
        <end position="22"/>
    </location>
</feature>
<evidence type="ECO:0008006" key="4">
    <source>
        <dbReference type="Google" id="ProtNLM"/>
    </source>
</evidence>
<protein>
    <recommendedName>
        <fullName evidence="4">Secreted protein</fullName>
    </recommendedName>
</protein>
<keyword evidence="3" id="KW-1185">Reference proteome</keyword>
<comment type="caution">
    <text evidence="2">The sequence shown here is derived from an EMBL/GenBank/DDBJ whole genome shotgun (WGS) entry which is preliminary data.</text>
</comment>
<keyword evidence="1" id="KW-0732">Signal</keyword>